<evidence type="ECO:0000256" key="2">
    <source>
        <dbReference type="ARBA" id="ARBA00023015"/>
    </source>
</evidence>
<comment type="subcellular location">
    <subcellularLocation>
        <location evidence="1">Nucleus</location>
    </subcellularLocation>
</comment>
<name>A0A0E3N0H0_9ECHI</name>
<keyword evidence="3" id="KW-0238">DNA-binding</keyword>
<dbReference type="SUPFAM" id="SSF46774">
    <property type="entry name" value="ARID-like"/>
    <property type="match status" value="1"/>
</dbReference>
<feature type="region of interest" description="Disordered" evidence="6">
    <location>
        <begin position="23"/>
        <end position="49"/>
    </location>
</feature>
<evidence type="ECO:0000259" key="7">
    <source>
        <dbReference type="PROSITE" id="PS51011"/>
    </source>
</evidence>
<dbReference type="SMART" id="SM00501">
    <property type="entry name" value="BRIGHT"/>
    <property type="match status" value="1"/>
</dbReference>
<dbReference type="GO" id="GO:0005634">
    <property type="term" value="C:nucleus"/>
    <property type="evidence" value="ECO:0007669"/>
    <property type="project" value="UniProtKB-SubCell"/>
</dbReference>
<evidence type="ECO:0000256" key="4">
    <source>
        <dbReference type="ARBA" id="ARBA00023163"/>
    </source>
</evidence>
<dbReference type="InterPro" id="IPR001606">
    <property type="entry name" value="ARID_dom"/>
</dbReference>
<dbReference type="EMBL" id="KM816847">
    <property type="protein sequence ID" value="AKA95385.1"/>
    <property type="molecule type" value="mRNA"/>
</dbReference>
<feature type="compositionally biased region" description="Polar residues" evidence="6">
    <location>
        <begin position="162"/>
        <end position="174"/>
    </location>
</feature>
<evidence type="ECO:0000256" key="6">
    <source>
        <dbReference type="SAM" id="MobiDB-lite"/>
    </source>
</evidence>
<proteinExistence type="evidence at transcript level"/>
<evidence type="ECO:0000256" key="1">
    <source>
        <dbReference type="ARBA" id="ARBA00004123"/>
    </source>
</evidence>
<reference evidence="8" key="1">
    <citation type="submission" date="2014-10" db="EMBL/GenBank/DDBJ databases">
        <title>Same morphology, different developmental programs: lesson from echinoderm larval skeleton.</title>
        <authorList>
            <person name="Dylus D.V."/>
            <person name="Czarkwiani A."/>
            <person name="Stangberg J."/>
            <person name="Martinez-Ortega O."/>
            <person name="Dupont S."/>
            <person name="Oliveri P."/>
        </authorList>
    </citation>
    <scope>NUCLEOTIDE SEQUENCE</scope>
</reference>
<gene>
    <name evidence="8" type="primary">dri</name>
</gene>
<organism evidence="8">
    <name type="scientific">Amphiura filiformis</name>
    <dbReference type="NCBI Taxonomy" id="82378"/>
    <lineage>
        <taxon>Eukaryota</taxon>
        <taxon>Metazoa</taxon>
        <taxon>Echinodermata</taxon>
        <taxon>Eleutherozoa</taxon>
        <taxon>Asterozoa</taxon>
        <taxon>Ophiuroidea</taxon>
        <taxon>Myophiuroidea</taxon>
        <taxon>Metophiurida</taxon>
        <taxon>Ophintegrida</taxon>
        <taxon>Amphilepidida</taxon>
        <taxon>Ophiurina</taxon>
        <taxon>Gnathophiurina</taxon>
        <taxon>Amphiuroidea</taxon>
        <taxon>Amphiuridae</taxon>
        <taxon>Amphiura</taxon>
    </lineage>
</organism>
<feature type="compositionally biased region" description="Polar residues" evidence="6">
    <location>
        <begin position="130"/>
        <end position="139"/>
    </location>
</feature>
<sequence length="403" mass="45082">MIKLASMSEGAVTAASTAVVSGMDRGSDPVNGSTRLPLSPPNHLSHSPPLHHQYSSMYTHALSALSQHAARQDHLETLARLHNGHIKTPTDLVVDKMEPLDYNGHSALLQRRQIRQPSLSPPRSRKDSQDSLTHYATSPSQLKMTDNAIDLYVARAPQYNCKSPTNMAKINRQSPLPERDFVNGPKYVSAAAGSPPRQTRSPLDDSFKMNGEQDPIKDRSLSPPITPTDLSMKRTSESGSPPAGMEDGRRSHGSREDGEDLMEGDDSRDMERGNQSDWTFEEQFKQLYELSDDPHRKEFLDDLFSFMQKRGTPVNRIPIMAKQVLDLYCLFNLVTEKGGLVEVINKKQWREITKGLNLPASITSAAFTLRTQYMKYLYPYECDKKSLSTPADLQAAIDGNRRE</sequence>
<dbReference type="GO" id="GO:0006357">
    <property type="term" value="P:regulation of transcription by RNA polymerase II"/>
    <property type="evidence" value="ECO:0007669"/>
    <property type="project" value="InterPro"/>
</dbReference>
<feature type="region of interest" description="Disordered" evidence="6">
    <location>
        <begin position="105"/>
        <end position="139"/>
    </location>
</feature>
<feature type="compositionally biased region" description="Basic and acidic residues" evidence="6">
    <location>
        <begin position="246"/>
        <end position="256"/>
    </location>
</feature>
<keyword evidence="2" id="KW-0805">Transcription regulation</keyword>
<dbReference type="InterPro" id="IPR036431">
    <property type="entry name" value="ARID_dom_sf"/>
</dbReference>
<feature type="domain" description="ARID" evidence="7">
    <location>
        <begin position="293"/>
        <end position="385"/>
    </location>
</feature>
<dbReference type="SMART" id="SM01014">
    <property type="entry name" value="ARID"/>
    <property type="match status" value="1"/>
</dbReference>
<dbReference type="PANTHER" id="PTHR15348">
    <property type="entry name" value="AT-RICH INTERACTIVE DOMAIN-CONTAINING PROTEIN ARID DOMAIN- CONTAINING PROTEIN DEAD RINGER PROTEIN B-CELL REGULATOR OF IGH TRANSCRIPTION BRIGHT"/>
    <property type="match status" value="1"/>
</dbReference>
<dbReference type="Gene3D" id="1.10.150.60">
    <property type="entry name" value="ARID DNA-binding domain"/>
    <property type="match status" value="1"/>
</dbReference>
<dbReference type="FunFam" id="1.10.150.60:FF:000007">
    <property type="entry name" value="AT-rich interactive domain-containing protein 3C"/>
    <property type="match status" value="1"/>
</dbReference>
<dbReference type="CDD" id="cd16867">
    <property type="entry name" value="ARID_ARID3"/>
    <property type="match status" value="1"/>
</dbReference>
<dbReference type="GO" id="GO:0003677">
    <property type="term" value="F:DNA binding"/>
    <property type="evidence" value="ECO:0007669"/>
    <property type="project" value="UniProtKB-KW"/>
</dbReference>
<feature type="region of interest" description="Disordered" evidence="6">
    <location>
        <begin position="162"/>
        <end position="273"/>
    </location>
</feature>
<protein>
    <submittedName>
        <fullName evidence="8">Deadringer transcription factor</fullName>
    </submittedName>
</protein>
<accession>A0A0E3N0H0</accession>
<dbReference type="PANTHER" id="PTHR15348:SF0">
    <property type="entry name" value="PROTEIN DEAD RINGER"/>
    <property type="match status" value="1"/>
</dbReference>
<evidence type="ECO:0000256" key="3">
    <source>
        <dbReference type="ARBA" id="ARBA00023125"/>
    </source>
</evidence>
<dbReference type="Pfam" id="PF01388">
    <property type="entry name" value="ARID"/>
    <property type="match status" value="1"/>
</dbReference>
<keyword evidence="4" id="KW-0804">Transcription</keyword>
<dbReference type="InterPro" id="IPR045147">
    <property type="entry name" value="ARI3A/B/C"/>
</dbReference>
<feature type="non-terminal residue" evidence="8">
    <location>
        <position position="403"/>
    </location>
</feature>
<keyword evidence="5" id="KW-0539">Nucleus</keyword>
<dbReference type="PROSITE" id="PS51011">
    <property type="entry name" value="ARID"/>
    <property type="match status" value="1"/>
</dbReference>
<dbReference type="AlphaFoldDB" id="A0A0E3N0H0"/>
<evidence type="ECO:0000256" key="5">
    <source>
        <dbReference type="ARBA" id="ARBA00023242"/>
    </source>
</evidence>
<evidence type="ECO:0000313" key="8">
    <source>
        <dbReference type="EMBL" id="AKA95385.1"/>
    </source>
</evidence>